<keyword evidence="5" id="KW-1185">Reference proteome</keyword>
<evidence type="ECO:0000259" key="3">
    <source>
        <dbReference type="Pfam" id="PF22725"/>
    </source>
</evidence>
<feature type="domain" description="Gfo/Idh/MocA-like oxidoreductase N-terminal" evidence="2">
    <location>
        <begin position="7"/>
        <end position="111"/>
    </location>
</feature>
<feature type="domain" description="GFO/IDH/MocA-like oxidoreductase" evidence="3">
    <location>
        <begin position="128"/>
        <end position="257"/>
    </location>
</feature>
<gene>
    <name evidence="4" type="ORF">GA0070622_2839</name>
</gene>
<dbReference type="PANTHER" id="PTHR43818:SF11">
    <property type="entry name" value="BCDNA.GH03377"/>
    <property type="match status" value="1"/>
</dbReference>
<accession>A0A1A9B9S9</accession>
<dbReference type="AlphaFoldDB" id="A0A1A9B9S9"/>
<dbReference type="Proteomes" id="UP000199558">
    <property type="component" value="Unassembled WGS sequence"/>
</dbReference>
<dbReference type="SUPFAM" id="SSF51735">
    <property type="entry name" value="NAD(P)-binding Rossmann-fold domains"/>
    <property type="match status" value="1"/>
</dbReference>
<reference evidence="5" key="1">
    <citation type="submission" date="2016-06" db="EMBL/GenBank/DDBJ databases">
        <authorList>
            <person name="Varghese N."/>
            <person name="Submissions Spin"/>
        </authorList>
    </citation>
    <scope>NUCLEOTIDE SEQUENCE [LARGE SCALE GENOMIC DNA]</scope>
    <source>
        <strain evidence="5">DSM 45794</strain>
    </source>
</reference>
<dbReference type="SUPFAM" id="SSF55347">
    <property type="entry name" value="Glyceraldehyde-3-phosphate dehydrogenase-like, C-terminal domain"/>
    <property type="match status" value="1"/>
</dbReference>
<dbReference type="InterPro" id="IPR036291">
    <property type="entry name" value="NAD(P)-bd_dom_sf"/>
</dbReference>
<dbReference type="Pfam" id="PF01408">
    <property type="entry name" value="GFO_IDH_MocA"/>
    <property type="match status" value="1"/>
</dbReference>
<evidence type="ECO:0000313" key="4">
    <source>
        <dbReference type="EMBL" id="SBT65826.1"/>
    </source>
</evidence>
<dbReference type="InterPro" id="IPR055170">
    <property type="entry name" value="GFO_IDH_MocA-like_dom"/>
</dbReference>
<evidence type="ECO:0000259" key="2">
    <source>
        <dbReference type="Pfam" id="PF01408"/>
    </source>
</evidence>
<dbReference type="GO" id="GO:0016491">
    <property type="term" value="F:oxidoreductase activity"/>
    <property type="evidence" value="ECO:0007669"/>
    <property type="project" value="UniProtKB-KW"/>
</dbReference>
<organism evidence="4 5">
    <name type="scientific">Micromonospora sediminicola</name>
    <dbReference type="NCBI Taxonomy" id="946078"/>
    <lineage>
        <taxon>Bacteria</taxon>
        <taxon>Bacillati</taxon>
        <taxon>Actinomycetota</taxon>
        <taxon>Actinomycetes</taxon>
        <taxon>Micromonosporales</taxon>
        <taxon>Micromonosporaceae</taxon>
        <taxon>Micromonospora</taxon>
    </lineage>
</organism>
<name>A0A1A9B9S9_9ACTN</name>
<protein>
    <submittedName>
        <fullName evidence="4">Predicted dehydrogenase</fullName>
    </submittedName>
</protein>
<dbReference type="Pfam" id="PF22725">
    <property type="entry name" value="GFO_IDH_MocA_C3"/>
    <property type="match status" value="1"/>
</dbReference>
<dbReference type="GO" id="GO:0000166">
    <property type="term" value="F:nucleotide binding"/>
    <property type="evidence" value="ECO:0007669"/>
    <property type="project" value="InterPro"/>
</dbReference>
<dbReference type="STRING" id="946078.GA0070622_2839"/>
<dbReference type="InterPro" id="IPR000683">
    <property type="entry name" value="Gfo/Idh/MocA-like_OxRdtase_N"/>
</dbReference>
<dbReference type="Gene3D" id="3.40.50.720">
    <property type="entry name" value="NAD(P)-binding Rossmann-like Domain"/>
    <property type="match status" value="1"/>
</dbReference>
<sequence>MTVRPFGWGVVGCGWVTRDHVVPAIRAAGHRLVGACDSDPAAARALAPDRIAATDLHELLDHHEIEAVHVATPNHTHADVVAAVAKAGRPVLCEKPLAASLPDARRLVDAAGGTLAGAAFDQRFHPAHRRIADLVAAGDLGTVTAVRIVYGCWLPPGWSPDGRPHDNWRIDPARSGGGALADLAPHGVDLIGVLLGDDLAELTVRTQRRVHPYGVDDGAMLTGVTGGGVLVQAHVSFNTADPLPRRRLEVVGTRAQLVAADTLGQTAGGTLTRLDAETGTAEAVPFDTGMSPFTAQAQAFADAVRGGDWQWPLTRDLHLYELLHTAAERT</sequence>
<dbReference type="InterPro" id="IPR050463">
    <property type="entry name" value="Gfo/Idh/MocA_oxidrdct_glycsds"/>
</dbReference>
<keyword evidence="1" id="KW-0560">Oxidoreductase</keyword>
<dbReference type="EMBL" id="FLRH01000003">
    <property type="protein sequence ID" value="SBT65826.1"/>
    <property type="molecule type" value="Genomic_DNA"/>
</dbReference>
<proteinExistence type="predicted"/>
<evidence type="ECO:0000256" key="1">
    <source>
        <dbReference type="ARBA" id="ARBA00023002"/>
    </source>
</evidence>
<dbReference type="PANTHER" id="PTHR43818">
    <property type="entry name" value="BCDNA.GH03377"/>
    <property type="match status" value="1"/>
</dbReference>
<dbReference type="Gene3D" id="3.30.360.10">
    <property type="entry name" value="Dihydrodipicolinate Reductase, domain 2"/>
    <property type="match status" value="1"/>
</dbReference>
<evidence type="ECO:0000313" key="5">
    <source>
        <dbReference type="Proteomes" id="UP000199558"/>
    </source>
</evidence>